<dbReference type="GO" id="GO:0006952">
    <property type="term" value="P:defense response"/>
    <property type="evidence" value="ECO:0007669"/>
    <property type="project" value="UniProtKB-KW"/>
</dbReference>
<sequence length="639" mass="71910">MNPMFFADFQGQVFVIKRFIQRLSEDEGVEIVGYKEPTSFCHSGIVSHQDAEELCYSMYGHGSLLVSLLKVKEEELQLQGLPFICQYLVLDSVCLTKLPQALHNLDFLRRICISNCSELVSFPEASLPSQLRALDIESCNALKWLPDTWMDCTSLEYLSVSKCGSLMYLARKQLSPNLKGMMIKDCNNLMTLMQEENNILQSSIFGIEVCPSATSSFSKSELPATLEVEKCHNLQYLSSSGYLPKALKYLSLISCSKLESIAERFHDNSRLEEIVIRDCESLELLPEDMQRLDHVERISIFGCPSLVSFPGGGLPWMNLTELKIEACKEIEALPHNMHQLNHLKHVISGCSSLVSFPAGGLPSTNLTNLQVRFCEKLEDLPNSMHQLSHLQRIEIWDCSSLVSFPAGGFPSTNLTELNILDCKKLEALPNGMHQLNHLQKIEIGNCSSLVSFPGGGLPSTNLTELRIYSCEKLKALPNRLHNLNFLRELLIFNCPGIESFPVDGFPINLTSLSISVTPKICKQLFQWGLHRLSSLRIFCIEGCPDVVSFPPQERGIMLPTSLTTLNIRFFPDLKRLSHIIQSLTSLEELILHNCPKLKSFPVKGLPLSLLSLRSYECPLIKQKCEGRYWPMIINMECTS</sequence>
<evidence type="ECO:0000313" key="2">
    <source>
        <dbReference type="EMBL" id="TXG53625.1"/>
    </source>
</evidence>
<accession>A0A5C7HAS2</accession>
<name>A0A5C7HAS2_9ROSI</name>
<evidence type="ECO:0000313" key="3">
    <source>
        <dbReference type="Proteomes" id="UP000323000"/>
    </source>
</evidence>
<gene>
    <name evidence="2" type="ORF">EZV62_018881</name>
</gene>
<evidence type="ECO:0000256" key="1">
    <source>
        <dbReference type="ARBA" id="ARBA00022821"/>
    </source>
</evidence>
<proteinExistence type="predicted"/>
<dbReference type="EMBL" id="VAHF01000009">
    <property type="protein sequence ID" value="TXG53625.1"/>
    <property type="molecule type" value="Genomic_DNA"/>
</dbReference>
<protein>
    <recommendedName>
        <fullName evidence="4">Disease resistance protein At3g14460</fullName>
    </recommendedName>
</protein>
<dbReference type="InterPro" id="IPR032675">
    <property type="entry name" value="LRR_dom_sf"/>
</dbReference>
<evidence type="ECO:0008006" key="4">
    <source>
        <dbReference type="Google" id="ProtNLM"/>
    </source>
</evidence>
<dbReference type="AlphaFoldDB" id="A0A5C7HAS2"/>
<organism evidence="2 3">
    <name type="scientific">Acer yangbiense</name>
    <dbReference type="NCBI Taxonomy" id="1000413"/>
    <lineage>
        <taxon>Eukaryota</taxon>
        <taxon>Viridiplantae</taxon>
        <taxon>Streptophyta</taxon>
        <taxon>Embryophyta</taxon>
        <taxon>Tracheophyta</taxon>
        <taxon>Spermatophyta</taxon>
        <taxon>Magnoliopsida</taxon>
        <taxon>eudicotyledons</taxon>
        <taxon>Gunneridae</taxon>
        <taxon>Pentapetalae</taxon>
        <taxon>rosids</taxon>
        <taxon>malvids</taxon>
        <taxon>Sapindales</taxon>
        <taxon>Sapindaceae</taxon>
        <taxon>Hippocastanoideae</taxon>
        <taxon>Acereae</taxon>
        <taxon>Acer</taxon>
    </lineage>
</organism>
<dbReference type="OrthoDB" id="1109515at2759"/>
<keyword evidence="3" id="KW-1185">Reference proteome</keyword>
<comment type="caution">
    <text evidence="2">The sequence shown here is derived from an EMBL/GenBank/DDBJ whole genome shotgun (WGS) entry which is preliminary data.</text>
</comment>
<dbReference type="Proteomes" id="UP000323000">
    <property type="component" value="Chromosome 9"/>
</dbReference>
<reference evidence="3" key="1">
    <citation type="journal article" date="2019" name="Gigascience">
        <title>De novo genome assembly of the endangered Acer yangbiense, a plant species with extremely small populations endemic to Yunnan Province, China.</title>
        <authorList>
            <person name="Yang J."/>
            <person name="Wariss H.M."/>
            <person name="Tao L."/>
            <person name="Zhang R."/>
            <person name="Yun Q."/>
            <person name="Hollingsworth P."/>
            <person name="Dao Z."/>
            <person name="Luo G."/>
            <person name="Guo H."/>
            <person name="Ma Y."/>
            <person name="Sun W."/>
        </authorList>
    </citation>
    <scope>NUCLEOTIDE SEQUENCE [LARGE SCALE GENOMIC DNA]</scope>
    <source>
        <strain evidence="3">cv. Malutang</strain>
    </source>
</reference>
<keyword evidence="1" id="KW-0611">Plant defense</keyword>
<dbReference type="SUPFAM" id="SSF52058">
    <property type="entry name" value="L domain-like"/>
    <property type="match status" value="2"/>
</dbReference>
<dbReference type="PANTHER" id="PTHR36766">
    <property type="entry name" value="PLANT BROAD-SPECTRUM MILDEW RESISTANCE PROTEIN RPW8"/>
    <property type="match status" value="1"/>
</dbReference>
<dbReference type="Gene3D" id="3.80.10.10">
    <property type="entry name" value="Ribonuclease Inhibitor"/>
    <property type="match status" value="5"/>
</dbReference>
<dbReference type="PANTHER" id="PTHR36766:SF40">
    <property type="entry name" value="DISEASE RESISTANCE PROTEIN RGA3"/>
    <property type="match status" value="1"/>
</dbReference>